<keyword evidence="5" id="KW-1185">Reference proteome</keyword>
<dbReference type="InterPro" id="IPR046896">
    <property type="entry name" value="Cup1-like_N"/>
</dbReference>
<protein>
    <recommendedName>
        <fullName evidence="2">LYR motif-containing protein Cup1-like N-terminal domain-containing protein</fullName>
    </recommendedName>
</protein>
<feature type="region of interest" description="Disordered" evidence="1">
    <location>
        <begin position="130"/>
        <end position="167"/>
    </location>
</feature>
<dbReference type="Pfam" id="PF20263">
    <property type="entry name" value="LYRM2-like"/>
    <property type="match status" value="1"/>
</dbReference>
<sequence length="384" mass="43926">MLLPSSFPPQPHTQTSKQLYRRFLQHLRLLPDPHIWSILIPRFKQLLKKSSVARLDENDSPSVIPPAESSRAASERIRQWKREKVRKKAERELQRLRAAVACHPHALTRLIEESYGQRGVLRHELLGTISSPYSSKPSRDPLPPPLLPLRPAPPAPSEAQPRARKTMPPCRVRADLRRSMERDWALVKPPLSIQHSPIHGEKDIMGPSGWEGRGVIANLRVLSGFDTTFSLHSNQMSKLDLTALSPHIRRLFPMKSQPSLREPPLSPPRPKATRQNPHMWGLPRRLDKRLLSRTYRRFWDGLVWVRPEGGTQQDKWTKCSYEETIEPHEGPMSVDIPTTSSSKKATKKGRGASRIEADRWSQATDDDVRWISLDLDGYKSDAVR</sequence>
<dbReference type="RefSeq" id="XP_019043998.1">
    <property type="nucleotide sequence ID" value="XM_019193875.1"/>
</dbReference>
<dbReference type="EMBL" id="KI894024">
    <property type="protein sequence ID" value="OCF22928.1"/>
    <property type="molecule type" value="Genomic_DNA"/>
</dbReference>
<organism evidence="3">
    <name type="scientific">Kwoniella bestiolae CBS 10118</name>
    <dbReference type="NCBI Taxonomy" id="1296100"/>
    <lineage>
        <taxon>Eukaryota</taxon>
        <taxon>Fungi</taxon>
        <taxon>Dikarya</taxon>
        <taxon>Basidiomycota</taxon>
        <taxon>Agaricomycotina</taxon>
        <taxon>Tremellomycetes</taxon>
        <taxon>Tremellales</taxon>
        <taxon>Cryptococcaceae</taxon>
        <taxon>Kwoniella</taxon>
    </lineage>
</organism>
<accession>A0A1B9FVY3</accession>
<evidence type="ECO:0000313" key="4">
    <source>
        <dbReference type="EMBL" id="WVW86307.1"/>
    </source>
</evidence>
<name>A0A1B9FVY3_9TREE</name>
<reference evidence="3" key="3">
    <citation type="submission" date="2014-01" db="EMBL/GenBank/DDBJ databases">
        <title>Evolution of pathogenesis and genome organization in the Tremellales.</title>
        <authorList>
            <person name="Cuomo C."/>
            <person name="Litvintseva A."/>
            <person name="Heitman J."/>
            <person name="Chen Y."/>
            <person name="Sun S."/>
            <person name="Springer D."/>
            <person name="Dromer F."/>
            <person name="Young S."/>
            <person name="Zeng Q."/>
            <person name="Chapman S."/>
            <person name="Gujja S."/>
            <person name="Saif S."/>
            <person name="Birren B."/>
        </authorList>
    </citation>
    <scope>NUCLEOTIDE SEQUENCE</scope>
    <source>
        <strain evidence="3">CBS 10118</strain>
    </source>
</reference>
<evidence type="ECO:0000313" key="3">
    <source>
        <dbReference type="EMBL" id="OCF22928.1"/>
    </source>
</evidence>
<reference evidence="4" key="2">
    <citation type="submission" date="2013-07" db="EMBL/GenBank/DDBJ databases">
        <authorList>
            <consortium name="The Broad Institute Genome Sequencing Platform"/>
            <person name="Cuomo C."/>
            <person name="Litvintseva A."/>
            <person name="Chen Y."/>
            <person name="Heitman J."/>
            <person name="Sun S."/>
            <person name="Springer D."/>
            <person name="Dromer F."/>
            <person name="Young S.K."/>
            <person name="Zeng Q."/>
            <person name="Gargeya S."/>
            <person name="Fitzgerald M."/>
            <person name="Abouelleil A."/>
            <person name="Alvarado L."/>
            <person name="Berlin A.M."/>
            <person name="Chapman S.B."/>
            <person name="Dewar J."/>
            <person name="Goldberg J."/>
            <person name="Griggs A."/>
            <person name="Gujja S."/>
            <person name="Hansen M."/>
            <person name="Howarth C."/>
            <person name="Imamovic A."/>
            <person name="Larimer J."/>
            <person name="McCowan C."/>
            <person name="Murphy C."/>
            <person name="Pearson M."/>
            <person name="Priest M."/>
            <person name="Roberts A."/>
            <person name="Saif S."/>
            <person name="Shea T."/>
            <person name="Sykes S."/>
            <person name="Wortman J."/>
            <person name="Nusbaum C."/>
            <person name="Birren B."/>
        </authorList>
    </citation>
    <scope>NUCLEOTIDE SEQUENCE</scope>
    <source>
        <strain evidence="4">CBS 10118</strain>
    </source>
</reference>
<feature type="domain" description="LYR motif-containing protein Cup1-like N-terminal" evidence="2">
    <location>
        <begin position="19"/>
        <end position="126"/>
    </location>
</feature>
<dbReference type="GeneID" id="30211677"/>
<evidence type="ECO:0000313" key="5">
    <source>
        <dbReference type="Proteomes" id="UP000092730"/>
    </source>
</evidence>
<gene>
    <name evidence="3" type="ORF">I302_07278</name>
    <name evidence="4" type="ORF">I302_108349</name>
</gene>
<dbReference type="VEuPathDB" id="FungiDB:I302_07278"/>
<dbReference type="Proteomes" id="UP000092730">
    <property type="component" value="Chromosome 7"/>
</dbReference>
<feature type="region of interest" description="Disordered" evidence="1">
    <location>
        <begin position="254"/>
        <end position="279"/>
    </location>
</feature>
<evidence type="ECO:0000259" key="2">
    <source>
        <dbReference type="Pfam" id="PF20263"/>
    </source>
</evidence>
<dbReference type="KEGG" id="kbi:30211677"/>
<reference evidence="4" key="4">
    <citation type="submission" date="2024-02" db="EMBL/GenBank/DDBJ databases">
        <title>Comparative genomics of Cryptococcus and Kwoniella reveals pathogenesis evolution and contrasting modes of karyotype evolution via chromosome fusion or intercentromeric recombination.</title>
        <authorList>
            <person name="Coelho M.A."/>
            <person name="David-Palma M."/>
            <person name="Shea T."/>
            <person name="Bowers K."/>
            <person name="McGinley-Smith S."/>
            <person name="Mohammad A.W."/>
            <person name="Gnirke A."/>
            <person name="Yurkov A.M."/>
            <person name="Nowrousian M."/>
            <person name="Sun S."/>
            <person name="Cuomo C.A."/>
            <person name="Heitman J."/>
        </authorList>
    </citation>
    <scope>NUCLEOTIDE SEQUENCE</scope>
    <source>
        <strain evidence="4">CBS 10118</strain>
    </source>
</reference>
<feature type="region of interest" description="Disordered" evidence="1">
    <location>
        <begin position="54"/>
        <end position="75"/>
    </location>
</feature>
<reference evidence="3" key="1">
    <citation type="submission" date="2013-07" db="EMBL/GenBank/DDBJ databases">
        <title>The Genome Sequence of Cryptococcus bestiolae CBS10118.</title>
        <authorList>
            <consortium name="The Broad Institute Genome Sequencing Platform"/>
            <person name="Cuomo C."/>
            <person name="Litvintseva A."/>
            <person name="Chen Y."/>
            <person name="Heitman J."/>
            <person name="Sun S."/>
            <person name="Springer D."/>
            <person name="Dromer F."/>
            <person name="Young S.K."/>
            <person name="Zeng Q."/>
            <person name="Gargeya S."/>
            <person name="Fitzgerald M."/>
            <person name="Abouelleil A."/>
            <person name="Alvarado L."/>
            <person name="Berlin A.M."/>
            <person name="Chapman S.B."/>
            <person name="Dewar J."/>
            <person name="Goldberg J."/>
            <person name="Griggs A."/>
            <person name="Gujja S."/>
            <person name="Hansen M."/>
            <person name="Howarth C."/>
            <person name="Imamovic A."/>
            <person name="Larimer J."/>
            <person name="McCowan C."/>
            <person name="Murphy C."/>
            <person name="Pearson M."/>
            <person name="Priest M."/>
            <person name="Roberts A."/>
            <person name="Saif S."/>
            <person name="Shea T."/>
            <person name="Sykes S."/>
            <person name="Wortman J."/>
            <person name="Nusbaum C."/>
            <person name="Birren B."/>
        </authorList>
    </citation>
    <scope>NUCLEOTIDE SEQUENCE [LARGE SCALE GENOMIC DNA]</scope>
    <source>
        <strain evidence="3">CBS 10118</strain>
    </source>
</reference>
<proteinExistence type="predicted"/>
<evidence type="ECO:0000256" key="1">
    <source>
        <dbReference type="SAM" id="MobiDB-lite"/>
    </source>
</evidence>
<dbReference type="EMBL" id="CP144547">
    <property type="protein sequence ID" value="WVW86307.1"/>
    <property type="molecule type" value="Genomic_DNA"/>
</dbReference>
<feature type="region of interest" description="Disordered" evidence="1">
    <location>
        <begin position="327"/>
        <end position="362"/>
    </location>
</feature>
<feature type="compositionally biased region" description="Pro residues" evidence="1">
    <location>
        <begin position="140"/>
        <end position="156"/>
    </location>
</feature>
<dbReference type="AlphaFoldDB" id="A0A1B9FVY3"/>
<dbReference type="OrthoDB" id="2575565at2759"/>